<name>A0A381Z6X2_9ZZZZ</name>
<evidence type="ECO:0000256" key="1">
    <source>
        <dbReference type="SAM" id="Phobius"/>
    </source>
</evidence>
<feature type="transmembrane region" description="Helical" evidence="1">
    <location>
        <begin position="26"/>
        <end position="45"/>
    </location>
</feature>
<sequence length="220" mass="24699">MPKEEGVFRPFTSCEIFYLLLSNSNFVRVSIAITVMFLSIGCIDIPAMNGIMDRMVPEQEKTYSTFEVWNGQGNFAPDPNQDQETVTKALTEIVGDPLQFQKPLQNLSWEVNTHAFVIENEWEARFVLLELSVLYELLSNQLDEGPAGTIDISIIDPTGGEHAEGYEIVTWNNPIIERPYLLPPIYGTWTIHISGSGFEGGGALIYSGEYEIKVESEQLN</sequence>
<proteinExistence type="predicted"/>
<reference evidence="2" key="1">
    <citation type="submission" date="2018-05" db="EMBL/GenBank/DDBJ databases">
        <authorList>
            <person name="Lanie J.A."/>
            <person name="Ng W.-L."/>
            <person name="Kazmierczak K.M."/>
            <person name="Andrzejewski T.M."/>
            <person name="Davidsen T.M."/>
            <person name="Wayne K.J."/>
            <person name="Tettelin H."/>
            <person name="Glass J.I."/>
            <person name="Rusch D."/>
            <person name="Podicherti R."/>
            <person name="Tsui H.-C.T."/>
            <person name="Winkler M.E."/>
        </authorList>
    </citation>
    <scope>NUCLEOTIDE SEQUENCE</scope>
</reference>
<keyword evidence="1" id="KW-0812">Transmembrane</keyword>
<accession>A0A381Z6X2</accession>
<dbReference type="EMBL" id="UINC01020183">
    <property type="protein sequence ID" value="SVA84988.1"/>
    <property type="molecule type" value="Genomic_DNA"/>
</dbReference>
<dbReference type="AlphaFoldDB" id="A0A381Z6X2"/>
<keyword evidence="1" id="KW-0472">Membrane</keyword>
<keyword evidence="1" id="KW-1133">Transmembrane helix</keyword>
<gene>
    <name evidence="2" type="ORF">METZ01_LOCUS137842</name>
</gene>
<organism evidence="2">
    <name type="scientific">marine metagenome</name>
    <dbReference type="NCBI Taxonomy" id="408172"/>
    <lineage>
        <taxon>unclassified sequences</taxon>
        <taxon>metagenomes</taxon>
        <taxon>ecological metagenomes</taxon>
    </lineage>
</organism>
<evidence type="ECO:0000313" key="2">
    <source>
        <dbReference type="EMBL" id="SVA84988.1"/>
    </source>
</evidence>
<protein>
    <submittedName>
        <fullName evidence="2">Uncharacterized protein</fullName>
    </submittedName>
</protein>